<reference evidence="1" key="1">
    <citation type="submission" date="2012-07" db="EMBL/GenBank/DDBJ databases">
        <authorList>
            <person name="Cummings C."/>
        </authorList>
    </citation>
    <scope>NUCLEOTIDE SEQUENCE</scope>
    <source>
        <strain evidence="1">1330</strain>
    </source>
</reference>
<dbReference type="EMBL" id="CAKW01000061">
    <property type="protein sequence ID" value="CCJ72184.1"/>
    <property type="molecule type" value="Genomic_DNA"/>
</dbReference>
<gene>
    <name evidence="1" type="ORF">BN137_1549</name>
</gene>
<accession>K8A8W7</accession>
<evidence type="ECO:0000313" key="2">
    <source>
        <dbReference type="Proteomes" id="UP000009340"/>
    </source>
</evidence>
<evidence type="ECO:0000313" key="1">
    <source>
        <dbReference type="EMBL" id="CCJ72184.1"/>
    </source>
</evidence>
<name>K8A8W7_9ENTR</name>
<comment type="caution">
    <text evidence="1">The sequence shown here is derived from an EMBL/GenBank/DDBJ whole genome shotgun (WGS) entry which is preliminary data.</text>
</comment>
<organism evidence="1 2">
    <name type="scientific">Cronobacter condimenti 1330</name>
    <dbReference type="NCBI Taxonomy" id="1073999"/>
    <lineage>
        <taxon>Bacteria</taxon>
        <taxon>Pseudomonadati</taxon>
        <taxon>Pseudomonadota</taxon>
        <taxon>Gammaproteobacteria</taxon>
        <taxon>Enterobacterales</taxon>
        <taxon>Enterobacteriaceae</taxon>
        <taxon>Cronobacter</taxon>
    </lineage>
</organism>
<dbReference type="AlphaFoldDB" id="K8A8W7"/>
<dbReference type="eggNOG" id="COG4626">
    <property type="taxonomic scope" value="Bacteria"/>
</dbReference>
<dbReference type="Proteomes" id="UP000009340">
    <property type="component" value="Unassembled WGS sequence"/>
</dbReference>
<sequence>MGRKKLRLTLEDGQKFRFCVSFSWLRKSDDLYRLQEIYVEVPWKNRKSLIAASLGIFMFCADVEHGA</sequence>
<protein>
    <submittedName>
        <fullName evidence="1">Phage terminase large subunit</fullName>
    </submittedName>
</protein>
<proteinExistence type="predicted"/>